<proteinExistence type="predicted"/>
<evidence type="ECO:0000256" key="3">
    <source>
        <dbReference type="ARBA" id="ARBA00022695"/>
    </source>
</evidence>
<evidence type="ECO:0000256" key="2">
    <source>
        <dbReference type="ARBA" id="ARBA00022679"/>
    </source>
</evidence>
<dbReference type="Pfam" id="PF17917">
    <property type="entry name" value="RT_RNaseH"/>
    <property type="match status" value="1"/>
</dbReference>
<organism evidence="11">
    <name type="scientific">Lygus hesperus</name>
    <name type="common">Western plant bug</name>
    <dbReference type="NCBI Taxonomy" id="30085"/>
    <lineage>
        <taxon>Eukaryota</taxon>
        <taxon>Metazoa</taxon>
        <taxon>Ecdysozoa</taxon>
        <taxon>Arthropoda</taxon>
        <taxon>Hexapoda</taxon>
        <taxon>Insecta</taxon>
        <taxon>Pterygota</taxon>
        <taxon>Neoptera</taxon>
        <taxon>Paraneoptera</taxon>
        <taxon>Hemiptera</taxon>
        <taxon>Heteroptera</taxon>
        <taxon>Panheteroptera</taxon>
        <taxon>Cimicomorpha</taxon>
        <taxon>Miridae</taxon>
        <taxon>Mirini</taxon>
        <taxon>Lygus</taxon>
    </lineage>
</organism>
<keyword evidence="2" id="KW-0808">Transferase</keyword>
<keyword evidence="3" id="KW-0548">Nucleotidyltransferase</keyword>
<dbReference type="EC" id="2.7.7.49" evidence="1"/>
<dbReference type="Gene3D" id="3.10.20.370">
    <property type="match status" value="1"/>
</dbReference>
<dbReference type="EMBL" id="GBHO01042596">
    <property type="protein sequence ID" value="JAG01008.1"/>
    <property type="molecule type" value="Transcribed_RNA"/>
</dbReference>
<dbReference type="GO" id="GO:0003964">
    <property type="term" value="F:RNA-directed DNA polymerase activity"/>
    <property type="evidence" value="ECO:0007669"/>
    <property type="project" value="UniProtKB-KW"/>
</dbReference>
<keyword evidence="7" id="KW-0695">RNA-directed DNA polymerase</keyword>
<dbReference type="SUPFAM" id="SSF50630">
    <property type="entry name" value="Acid proteases"/>
    <property type="match status" value="1"/>
</dbReference>
<dbReference type="SUPFAM" id="SSF53098">
    <property type="entry name" value="Ribonuclease H-like"/>
    <property type="match status" value="1"/>
</dbReference>
<keyword evidence="4" id="KW-0540">Nuclease</keyword>
<feature type="domain" description="Peptidase A2" evidence="8">
    <location>
        <begin position="340"/>
        <end position="416"/>
    </location>
</feature>
<evidence type="ECO:0000259" key="9">
    <source>
        <dbReference type="PROSITE" id="PS50878"/>
    </source>
</evidence>
<feature type="domain" description="Reverse transcriptase" evidence="9">
    <location>
        <begin position="509"/>
        <end position="687"/>
    </location>
</feature>
<dbReference type="GO" id="GO:0004190">
    <property type="term" value="F:aspartic-type endopeptidase activity"/>
    <property type="evidence" value="ECO:0007669"/>
    <property type="project" value="InterPro"/>
</dbReference>
<dbReference type="Pfam" id="PF00665">
    <property type="entry name" value="rve"/>
    <property type="match status" value="1"/>
</dbReference>
<dbReference type="SUPFAM" id="SSF56672">
    <property type="entry name" value="DNA/RNA polymerases"/>
    <property type="match status" value="1"/>
</dbReference>
<dbReference type="PROSITE" id="PS00141">
    <property type="entry name" value="ASP_PROTEASE"/>
    <property type="match status" value="1"/>
</dbReference>
<dbReference type="InterPro" id="IPR043128">
    <property type="entry name" value="Rev_trsase/Diguanyl_cyclase"/>
</dbReference>
<reference evidence="11" key="2">
    <citation type="submission" date="2014-07" db="EMBL/GenBank/DDBJ databases">
        <authorList>
            <person name="Hull J."/>
        </authorList>
    </citation>
    <scope>NUCLEOTIDE SEQUENCE</scope>
</reference>
<dbReference type="InterPro" id="IPR001969">
    <property type="entry name" value="Aspartic_peptidase_AS"/>
</dbReference>
<dbReference type="Pfam" id="PF17921">
    <property type="entry name" value="Integrase_H2C2"/>
    <property type="match status" value="1"/>
</dbReference>
<keyword evidence="6" id="KW-0378">Hydrolase</keyword>
<dbReference type="PROSITE" id="PS50994">
    <property type="entry name" value="INTEGRASE"/>
    <property type="match status" value="1"/>
</dbReference>
<dbReference type="PROSITE" id="PS50878">
    <property type="entry name" value="RT_POL"/>
    <property type="match status" value="1"/>
</dbReference>
<dbReference type="InterPro" id="IPR043502">
    <property type="entry name" value="DNA/RNA_pol_sf"/>
</dbReference>
<dbReference type="InterPro" id="IPR041373">
    <property type="entry name" value="RT_RNaseH"/>
</dbReference>
<evidence type="ECO:0000259" key="8">
    <source>
        <dbReference type="PROSITE" id="PS50175"/>
    </source>
</evidence>
<dbReference type="GO" id="GO:0004519">
    <property type="term" value="F:endonuclease activity"/>
    <property type="evidence" value="ECO:0007669"/>
    <property type="project" value="UniProtKB-KW"/>
</dbReference>
<dbReference type="GO" id="GO:0003676">
    <property type="term" value="F:nucleic acid binding"/>
    <property type="evidence" value="ECO:0007669"/>
    <property type="project" value="InterPro"/>
</dbReference>
<dbReference type="GO" id="GO:0006508">
    <property type="term" value="P:proteolysis"/>
    <property type="evidence" value="ECO:0007669"/>
    <property type="project" value="InterPro"/>
</dbReference>
<dbReference type="InterPro" id="IPR041588">
    <property type="entry name" value="Integrase_H2C2"/>
</dbReference>
<dbReference type="CDD" id="cd01647">
    <property type="entry name" value="RT_LTR"/>
    <property type="match status" value="1"/>
</dbReference>
<dbReference type="FunFam" id="3.30.420.10:FF:000063">
    <property type="entry name" value="Retrovirus-related Pol polyprotein from transposon 297-like Protein"/>
    <property type="match status" value="1"/>
</dbReference>
<dbReference type="Gene3D" id="2.40.70.10">
    <property type="entry name" value="Acid Proteases"/>
    <property type="match status" value="1"/>
</dbReference>
<dbReference type="GO" id="GO:0042575">
    <property type="term" value="C:DNA polymerase complex"/>
    <property type="evidence" value="ECO:0007669"/>
    <property type="project" value="UniProtKB-ARBA"/>
</dbReference>
<name>A0A0A9W3I3_LYGHE</name>
<dbReference type="FunFam" id="3.30.70.270:FF:000020">
    <property type="entry name" value="Transposon Tf2-6 polyprotein-like Protein"/>
    <property type="match status" value="1"/>
</dbReference>
<dbReference type="Pfam" id="PF13975">
    <property type="entry name" value="gag-asp_proteas"/>
    <property type="match status" value="1"/>
</dbReference>
<dbReference type="Gene3D" id="1.10.340.70">
    <property type="match status" value="1"/>
</dbReference>
<dbReference type="Gene3D" id="3.30.70.270">
    <property type="match status" value="2"/>
</dbReference>
<dbReference type="InterPro" id="IPR012337">
    <property type="entry name" value="RNaseH-like_sf"/>
</dbReference>
<keyword evidence="5" id="KW-0255">Endonuclease</keyword>
<dbReference type="InterPro" id="IPR050951">
    <property type="entry name" value="Retrovirus_Pol_polyprotein"/>
</dbReference>
<dbReference type="Gene3D" id="3.30.420.10">
    <property type="entry name" value="Ribonuclease H-like superfamily/Ribonuclease H"/>
    <property type="match status" value="1"/>
</dbReference>
<accession>A0A0A9W3I3</accession>
<dbReference type="FunFam" id="1.10.340.70:FF:000003">
    <property type="entry name" value="Protein CBG25708"/>
    <property type="match status" value="1"/>
</dbReference>
<evidence type="ECO:0000256" key="7">
    <source>
        <dbReference type="ARBA" id="ARBA00022918"/>
    </source>
</evidence>
<evidence type="ECO:0000256" key="1">
    <source>
        <dbReference type="ARBA" id="ARBA00012493"/>
    </source>
</evidence>
<evidence type="ECO:0000313" key="11">
    <source>
        <dbReference type="EMBL" id="JAG01008.1"/>
    </source>
</evidence>
<evidence type="ECO:0000259" key="10">
    <source>
        <dbReference type="PROSITE" id="PS50994"/>
    </source>
</evidence>
<dbReference type="InterPro" id="IPR001995">
    <property type="entry name" value="Peptidase_A2_cat"/>
</dbReference>
<dbReference type="InterPro" id="IPR036397">
    <property type="entry name" value="RNaseH_sf"/>
</dbReference>
<dbReference type="FunFam" id="3.10.20.370:FF:000001">
    <property type="entry name" value="Retrovirus-related Pol polyprotein from transposon 17.6-like protein"/>
    <property type="match status" value="1"/>
</dbReference>
<gene>
    <name evidence="11" type="ORF">CM83_39326</name>
</gene>
<dbReference type="PROSITE" id="PS50175">
    <property type="entry name" value="ASP_PROT_RETROV"/>
    <property type="match status" value="1"/>
</dbReference>
<dbReference type="PANTHER" id="PTHR37984">
    <property type="entry name" value="PROTEIN CBG26694"/>
    <property type="match status" value="1"/>
</dbReference>
<dbReference type="InterPro" id="IPR001584">
    <property type="entry name" value="Integrase_cat-core"/>
</dbReference>
<evidence type="ECO:0000256" key="6">
    <source>
        <dbReference type="ARBA" id="ARBA00022801"/>
    </source>
</evidence>
<evidence type="ECO:0000256" key="4">
    <source>
        <dbReference type="ARBA" id="ARBA00022722"/>
    </source>
</evidence>
<dbReference type="Gene3D" id="3.10.10.10">
    <property type="entry name" value="HIV Type 1 Reverse Transcriptase, subunit A, domain 1"/>
    <property type="match status" value="1"/>
</dbReference>
<feature type="domain" description="Integrase catalytic" evidence="10">
    <location>
        <begin position="1065"/>
        <end position="1216"/>
    </location>
</feature>
<dbReference type="InterPro" id="IPR021109">
    <property type="entry name" value="Peptidase_aspartic_dom_sf"/>
</dbReference>
<dbReference type="GO" id="GO:0015074">
    <property type="term" value="P:DNA integration"/>
    <property type="evidence" value="ECO:0007669"/>
    <property type="project" value="InterPro"/>
</dbReference>
<dbReference type="Pfam" id="PF00078">
    <property type="entry name" value="RVT_1"/>
    <property type="match status" value="1"/>
</dbReference>
<protein>
    <recommendedName>
        <fullName evidence="1">RNA-directed DNA polymerase</fullName>
        <ecNumber evidence="1">2.7.7.49</ecNumber>
    </recommendedName>
</protein>
<dbReference type="CDD" id="cd09274">
    <property type="entry name" value="RNase_HI_RT_Ty3"/>
    <property type="match status" value="1"/>
</dbReference>
<reference evidence="11" key="1">
    <citation type="journal article" date="2014" name="PLoS ONE">
        <title>Transcriptome-Based Identification of ABC Transporters in the Western Tarnished Plant Bug Lygus hesperus.</title>
        <authorList>
            <person name="Hull J.J."/>
            <person name="Chaney K."/>
            <person name="Geib S.M."/>
            <person name="Fabrick J.A."/>
            <person name="Brent C.S."/>
            <person name="Walsh D."/>
            <person name="Lavine L.C."/>
        </authorList>
    </citation>
    <scope>NUCLEOTIDE SEQUENCE</scope>
</reference>
<dbReference type="InterPro" id="IPR000477">
    <property type="entry name" value="RT_dom"/>
</dbReference>
<dbReference type="PANTHER" id="PTHR37984:SF5">
    <property type="entry name" value="PROTEIN NYNRIN-LIKE"/>
    <property type="match status" value="1"/>
</dbReference>
<sequence length="1303" mass="149507">MATRRKLKGKKTVEEDFDNADEVSSSKSIQFKEFDVESFNMDEEWEYWYYRFSYALRACRVGSEDRKRDYLLAKISAKPFRVLVDHFYPEELEDISYKELVAVLEKNYGRKDMSLCERLKFTQVTRAESETIVDYIGRLRSHAHKCQFGDTLRERLRDQFVFGINQNNWQQEILRKYPSVKSSFEDIEALTQILENAKSQQDGIQQVTVYKSKILNVNMAERNSKRDRNDRTDKTPGLTLIRGKHCFKCGENIHIDTSKCPALGFQCKYCKKSGHYTRVCIKSGNVSVKKTPWKTNQVRERSISEGSESAEDDGGTIDFIRKVEKGTEAFISLKLNGVSVEMLFDSGASKSVINEAIWKAIGSPRLAKTSSLTAYTGHKVETLGEAHITVQGFNKRLDLPVIVTRLSDTPLFGMNWILAFGIPLPSGVRIQRTQTEEHSQGKEHENLQQLIKEFSEVFKEGTGTIKNHKAVIHLKENAIPKIFRPRRVPFALREQVETELERLVNPGILEEVNPTETPIEWASPLVIAMKSNGKLRLCGDFKVTINPCIHTDYHPIPTFEELATKLNGGVQFSIIDLRDAYLQMEVEEESRKYLVIASHKGFFRYKRLPFGVSFAPGLFQRTVEAILAGIPGVANYIDDIIITGSTREEHMSRVKQVLQRLKTTGLRTQMEKCRWFQNQIVYLGHLIDRNGIRPTTEHLEAIKLMPNPNNAKELRAVLGAINFYSKFVPNLQSVCAPLHQLLRKGAKWDWTTDEDSIIMDVKKALTNSACLAHYDTSLPLILSTDASDVGVGAVLFHRYSDQSEKPIYYASRTLSATEKKYSALDKEALAIIFGVSKFKQYLVGRHFIIRTDHKPLIHLLGENNEIPKLAANRLTRWALTLSAFDYEIQYQQGKNNVPADTLSRLPIQTTQPSDSEKDGMHYGNRLLHIRLEDIAVSKTQLKRQILEDPVLSKVVRCIQNGWPLSKTEVQEQELHTFFEKRLELSYEEKLLLWQGRLIIPASLRKSVMEVLHEGHPGITGMRSVARCHVWWPKMDADIELHVKTCRTCQQNRPREQEVPLYSWTVPQEPWSRVHIDFCGPFQNKYWLIVIDATTKWLEVFPMERITSAKTIHLLRELFARCGLPRTIVSDNGPQLTSVEFKSFCKDNNITHITSSPYHPKTNGLAEREVRTFKARMKALGKVKDANLRLQKFLFSYRITPQKTTGRSPSELFYGRTILSRLDLLKPSVETKIDNSLVSQKIAHDKRARTREFGEGEAVWVEDPLKHTFIEGIVKKKTGILSYTVEVEGIEKRKHADQLRKRVI</sequence>
<evidence type="ECO:0000256" key="5">
    <source>
        <dbReference type="ARBA" id="ARBA00022759"/>
    </source>
</evidence>